<dbReference type="PROSITE" id="PS51257">
    <property type="entry name" value="PROKAR_LIPOPROTEIN"/>
    <property type="match status" value="1"/>
</dbReference>
<feature type="region of interest" description="Disordered" evidence="1">
    <location>
        <begin position="30"/>
        <end position="97"/>
    </location>
</feature>
<evidence type="ECO:0000313" key="3">
    <source>
        <dbReference type="Proteomes" id="UP001155010"/>
    </source>
</evidence>
<dbReference type="Proteomes" id="UP001155010">
    <property type="component" value="Unassembled WGS sequence"/>
</dbReference>
<protein>
    <recommendedName>
        <fullName evidence="4">Lipoprotein</fullName>
    </recommendedName>
</protein>
<gene>
    <name evidence="2" type="ORF">GGP83_001103</name>
</gene>
<dbReference type="AlphaFoldDB" id="A0A9X2U7L7"/>
<evidence type="ECO:0000313" key="2">
    <source>
        <dbReference type="EMBL" id="MCS3951162.1"/>
    </source>
</evidence>
<sequence length="97" mass="10427">MRSGALRIWTCLLVAGLVFLLSACGSMGGNDDGDDEKFPEPPDRPSSAHVAAPMSHSAGDVSARPGDHAAPILRSTQPNSSRDLDSFDRRRLARSWH</sequence>
<comment type="caution">
    <text evidence="2">The sequence shown here is derived from an EMBL/GenBank/DDBJ whole genome shotgun (WGS) entry which is preliminary data.</text>
</comment>
<accession>A0A9X2U7L7</accession>
<organism evidence="2 3">
    <name type="scientific">Salinibacter ruber</name>
    <dbReference type="NCBI Taxonomy" id="146919"/>
    <lineage>
        <taxon>Bacteria</taxon>
        <taxon>Pseudomonadati</taxon>
        <taxon>Rhodothermota</taxon>
        <taxon>Rhodothermia</taxon>
        <taxon>Rhodothermales</taxon>
        <taxon>Salinibacteraceae</taxon>
        <taxon>Salinibacter</taxon>
    </lineage>
</organism>
<dbReference type="EMBL" id="JANUBB010000003">
    <property type="protein sequence ID" value="MCS3951162.1"/>
    <property type="molecule type" value="Genomic_DNA"/>
</dbReference>
<proteinExistence type="predicted"/>
<evidence type="ECO:0000256" key="1">
    <source>
        <dbReference type="SAM" id="MobiDB-lite"/>
    </source>
</evidence>
<evidence type="ECO:0008006" key="4">
    <source>
        <dbReference type="Google" id="ProtNLM"/>
    </source>
</evidence>
<name>A0A9X2U7L7_9BACT</name>
<reference evidence="2" key="1">
    <citation type="submission" date="2022-08" db="EMBL/GenBank/DDBJ databases">
        <title>Genomic Encyclopedia of Type Strains, Phase V (KMG-V): Genome sequencing to study the core and pangenomes of soil and plant-associated prokaryotes.</title>
        <authorList>
            <person name="Whitman W."/>
        </authorList>
    </citation>
    <scope>NUCLEOTIDE SEQUENCE</scope>
    <source>
        <strain evidence="2">SP2017</strain>
    </source>
</reference>